<proteinExistence type="predicted"/>
<name>A0A2H0W9U3_9BACT</name>
<protein>
    <submittedName>
        <fullName evidence="1">Uncharacterized protein</fullName>
    </submittedName>
</protein>
<comment type="caution">
    <text evidence="1">The sequence shown here is derived from an EMBL/GenBank/DDBJ whole genome shotgun (WGS) entry which is preliminary data.</text>
</comment>
<sequence>MRELPIPDKVKAVIKAIQNLQDEVELEMAASKASINLIFSGLELATGIDNAPENPEIATEVMRGYETSC</sequence>
<dbReference type="Proteomes" id="UP000230093">
    <property type="component" value="Unassembled WGS sequence"/>
</dbReference>
<reference evidence="2" key="1">
    <citation type="submission" date="2017-09" db="EMBL/GenBank/DDBJ databases">
        <title>Depth-based differentiation of microbial function through sediment-hosted aquifers and enrichment of novel symbionts in the deep terrestrial subsurface.</title>
        <authorList>
            <person name="Probst A.J."/>
            <person name="Ladd B."/>
            <person name="Jarett J.K."/>
            <person name="Geller-Mcgrath D.E."/>
            <person name="Sieber C.M.K."/>
            <person name="Emerson J.B."/>
            <person name="Anantharaman K."/>
            <person name="Thomas B.C."/>
            <person name="Malmstrom R."/>
            <person name="Stieglmeier M."/>
            <person name="Klingl A."/>
            <person name="Woyke T."/>
            <person name="Ryan C.M."/>
            <person name="Banfield J.F."/>
        </authorList>
    </citation>
    <scope>NUCLEOTIDE SEQUENCE [LARGE SCALE GENOMIC DNA]</scope>
</reference>
<dbReference type="EMBL" id="PEZT01000030">
    <property type="protein sequence ID" value="PIS08698.1"/>
    <property type="molecule type" value="Genomic_DNA"/>
</dbReference>
<evidence type="ECO:0000313" key="1">
    <source>
        <dbReference type="EMBL" id="PIS08698.1"/>
    </source>
</evidence>
<evidence type="ECO:0000313" key="2">
    <source>
        <dbReference type="Proteomes" id="UP000230093"/>
    </source>
</evidence>
<organism evidence="1 2">
    <name type="scientific">Candidatus Beckwithbacteria bacterium CG10_big_fil_rev_8_21_14_0_10_34_10</name>
    <dbReference type="NCBI Taxonomy" id="1974495"/>
    <lineage>
        <taxon>Bacteria</taxon>
        <taxon>Candidatus Beckwithiibacteriota</taxon>
    </lineage>
</organism>
<gene>
    <name evidence="1" type="ORF">COT75_05415</name>
</gene>
<dbReference type="AlphaFoldDB" id="A0A2H0W9U3"/>
<accession>A0A2H0W9U3</accession>